<dbReference type="RefSeq" id="WP_278017985.1">
    <property type="nucleotide sequence ID" value="NZ_JARRRY010000001.1"/>
</dbReference>
<evidence type="ECO:0000259" key="1">
    <source>
        <dbReference type="PROSITE" id="PS50994"/>
    </source>
</evidence>
<sequence length="650" mass="75711">MTKRRKIEDFKMLNEKELDLTLWPKVLTDNFDTQKKELYFRRKKAIEMYLSGKYLIKEIYNKTQINDLQIRHFLKRCLSHDKYGDLYGYRALIPYKRIKQNSPQPNKQRKGFANSFTLLLEQKPTLKELIHKWYIKPDRLDEIKISKRELHRKFIRACRDLGIALDQYPFNTTDVGYRTLARYLTKLESDYSNEAIKRYGKGHESTFLDTGGVSEKRMIIRPFERVQLDGHKIDLIMVIKFKTPEGDEFTETIHRLFLITIIDVATRVVLGYQLSLGREYNQFDVLKCVKNALEPKKKINLTIPELNYPDNGGYHSLAIPETEWAVWDEILFDNAKANLAKMVRLKLNETLGCDVNYGPVAKPTRRPIIERFFHTLEQNGYHRLINTTGSNTSDPRRGRPVQEAIKYEITVDKIQELTEIMIAKYNNDSHEGVNGFTPLEVMEQRIKKGTPVRKVSEEKREELNLFTIKAVRTIKGGVKEGRKPYVTVENVSYTSDVLSRSPGLAGEKLELIINTEDLRVIRAFLEDGSEFGMLTAHGKWGIVQHSMEERKAINKLIRERKITISDSRDPVEALKNYLSTKSITDKKSRNQLQKVTSVKRANKHDEIEIVEVLSEDELHSNVSNAKTIRKYEEDHIFQKSLPKLPNSIIF</sequence>
<dbReference type="SUPFAM" id="SSF53098">
    <property type="entry name" value="Ribonuclease H-like"/>
    <property type="match status" value="1"/>
</dbReference>
<accession>A0ABT6H3A7</accession>
<name>A0ABT6H3A7_9BACI</name>
<organism evidence="2 3">
    <name type="scientific">Ectobacillus antri</name>
    <dbReference type="NCBI Taxonomy" id="2486280"/>
    <lineage>
        <taxon>Bacteria</taxon>
        <taxon>Bacillati</taxon>
        <taxon>Bacillota</taxon>
        <taxon>Bacilli</taxon>
        <taxon>Bacillales</taxon>
        <taxon>Bacillaceae</taxon>
        <taxon>Ectobacillus</taxon>
    </lineage>
</organism>
<keyword evidence="3" id="KW-1185">Reference proteome</keyword>
<evidence type="ECO:0000313" key="3">
    <source>
        <dbReference type="Proteomes" id="UP001218246"/>
    </source>
</evidence>
<protein>
    <recommendedName>
        <fullName evidence="1">Integrase catalytic domain-containing protein</fullName>
    </recommendedName>
</protein>
<feature type="domain" description="Integrase catalytic" evidence="1">
    <location>
        <begin position="218"/>
        <end position="446"/>
    </location>
</feature>
<dbReference type="EMBL" id="JARULN010000001">
    <property type="protein sequence ID" value="MDG5753087.1"/>
    <property type="molecule type" value="Genomic_DNA"/>
</dbReference>
<dbReference type="InterPro" id="IPR001584">
    <property type="entry name" value="Integrase_cat-core"/>
</dbReference>
<dbReference type="InterPro" id="IPR012337">
    <property type="entry name" value="RNaseH-like_sf"/>
</dbReference>
<gene>
    <name evidence="2" type="ORF">P6P90_03615</name>
</gene>
<dbReference type="PROSITE" id="PS50994">
    <property type="entry name" value="INTEGRASE"/>
    <property type="match status" value="1"/>
</dbReference>
<dbReference type="Proteomes" id="UP001218246">
    <property type="component" value="Unassembled WGS sequence"/>
</dbReference>
<proteinExistence type="predicted"/>
<evidence type="ECO:0000313" key="2">
    <source>
        <dbReference type="EMBL" id="MDG5753087.1"/>
    </source>
</evidence>
<dbReference type="Gene3D" id="3.30.420.10">
    <property type="entry name" value="Ribonuclease H-like superfamily/Ribonuclease H"/>
    <property type="match status" value="1"/>
</dbReference>
<reference evidence="2 3" key="1">
    <citation type="submission" date="2023-04" db="EMBL/GenBank/DDBJ databases">
        <title>Ectobacillus antri isolated from activated sludge.</title>
        <authorList>
            <person name="Yan P."/>
            <person name="Liu X."/>
        </authorList>
    </citation>
    <scope>NUCLEOTIDE SEQUENCE [LARGE SCALE GENOMIC DNA]</scope>
    <source>
        <strain evidence="2 3">C18H</strain>
    </source>
</reference>
<dbReference type="InterPro" id="IPR036397">
    <property type="entry name" value="RNaseH_sf"/>
</dbReference>
<comment type="caution">
    <text evidence="2">The sequence shown here is derived from an EMBL/GenBank/DDBJ whole genome shotgun (WGS) entry which is preliminary data.</text>
</comment>